<sequence>MTVRTPSLQLSRQLNGGSTSPSTSSTERSDHLPSTRPATPLNDGEDTVAPTMPPTQWRLDVPVDFFHGA</sequence>
<reference evidence="2 3" key="1">
    <citation type="submission" date="2020-12" db="EMBL/GenBank/DDBJ databases">
        <title>Sulforoseuscoccus oceanibium gen. nov., sp. nov., a representative of the phylum Verrucomicrobia with special cytoplasmic membrane, and proposal of Sulforoseuscoccusaceae fam. nov.</title>
        <authorList>
            <person name="Xi F."/>
        </authorList>
    </citation>
    <scope>NUCLEOTIDE SEQUENCE [LARGE SCALE GENOMIC DNA]</scope>
    <source>
        <strain evidence="2 3">T37</strain>
    </source>
</reference>
<dbReference type="RefSeq" id="WP_164361830.1">
    <property type="nucleotide sequence ID" value="NZ_CP066776.1"/>
</dbReference>
<evidence type="ECO:0000313" key="2">
    <source>
        <dbReference type="EMBL" id="QQL43834.1"/>
    </source>
</evidence>
<feature type="region of interest" description="Disordered" evidence="1">
    <location>
        <begin position="1"/>
        <end position="69"/>
    </location>
</feature>
<protein>
    <submittedName>
        <fullName evidence="2">Uncharacterized protein</fullName>
    </submittedName>
</protein>
<dbReference type="EMBL" id="CP066776">
    <property type="protein sequence ID" value="QQL43834.1"/>
    <property type="molecule type" value="Genomic_DNA"/>
</dbReference>
<feature type="compositionally biased region" description="Polar residues" evidence="1">
    <location>
        <begin position="1"/>
        <end position="17"/>
    </location>
</feature>
<dbReference type="Proteomes" id="UP000475117">
    <property type="component" value="Chromosome"/>
</dbReference>
<proteinExistence type="predicted"/>
<gene>
    <name evidence="2" type="ORF">G3M56_007975</name>
</gene>
<accession>A0A6B3L9D4</accession>
<dbReference type="AlphaFoldDB" id="A0A6B3L9D4"/>
<name>A0A6B3L9D4_9BACT</name>
<keyword evidence="3" id="KW-1185">Reference proteome</keyword>
<evidence type="ECO:0000313" key="3">
    <source>
        <dbReference type="Proteomes" id="UP000475117"/>
    </source>
</evidence>
<evidence type="ECO:0000256" key="1">
    <source>
        <dbReference type="SAM" id="MobiDB-lite"/>
    </source>
</evidence>
<organism evidence="2 3">
    <name type="scientific">Sulfuriroseicoccus oceanibius</name>
    <dbReference type="NCBI Taxonomy" id="2707525"/>
    <lineage>
        <taxon>Bacteria</taxon>
        <taxon>Pseudomonadati</taxon>
        <taxon>Verrucomicrobiota</taxon>
        <taxon>Verrucomicrobiia</taxon>
        <taxon>Verrucomicrobiales</taxon>
        <taxon>Verrucomicrobiaceae</taxon>
        <taxon>Sulfuriroseicoccus</taxon>
    </lineage>
</organism>
<dbReference type="KEGG" id="soa:G3M56_007975"/>